<accession>A0A0E9UCW0</accession>
<protein>
    <submittedName>
        <fullName evidence="1">Uncharacterized protein</fullName>
    </submittedName>
</protein>
<reference evidence="1" key="1">
    <citation type="submission" date="2014-11" db="EMBL/GenBank/DDBJ databases">
        <authorList>
            <person name="Amaro Gonzalez C."/>
        </authorList>
    </citation>
    <scope>NUCLEOTIDE SEQUENCE</scope>
</reference>
<dbReference type="AlphaFoldDB" id="A0A0E9UCW0"/>
<evidence type="ECO:0000313" key="1">
    <source>
        <dbReference type="EMBL" id="JAH63719.1"/>
    </source>
</evidence>
<name>A0A0E9UCW0_ANGAN</name>
<sequence>MSLRQGPFLPFLTFQIKVCFYSDMVDLPSKRLSSCSKANTLVLV</sequence>
<reference evidence="1" key="2">
    <citation type="journal article" date="2015" name="Fish Shellfish Immunol.">
        <title>Early steps in the European eel (Anguilla anguilla)-Vibrio vulnificus interaction in the gills: Role of the RtxA13 toxin.</title>
        <authorList>
            <person name="Callol A."/>
            <person name="Pajuelo D."/>
            <person name="Ebbesson L."/>
            <person name="Teles M."/>
            <person name="MacKenzie S."/>
            <person name="Amaro C."/>
        </authorList>
    </citation>
    <scope>NUCLEOTIDE SEQUENCE</scope>
</reference>
<proteinExistence type="predicted"/>
<dbReference type="EMBL" id="GBXM01044858">
    <property type="protein sequence ID" value="JAH63719.1"/>
    <property type="molecule type" value="Transcribed_RNA"/>
</dbReference>
<organism evidence="1">
    <name type="scientific">Anguilla anguilla</name>
    <name type="common">European freshwater eel</name>
    <name type="synonym">Muraena anguilla</name>
    <dbReference type="NCBI Taxonomy" id="7936"/>
    <lineage>
        <taxon>Eukaryota</taxon>
        <taxon>Metazoa</taxon>
        <taxon>Chordata</taxon>
        <taxon>Craniata</taxon>
        <taxon>Vertebrata</taxon>
        <taxon>Euteleostomi</taxon>
        <taxon>Actinopterygii</taxon>
        <taxon>Neopterygii</taxon>
        <taxon>Teleostei</taxon>
        <taxon>Anguilliformes</taxon>
        <taxon>Anguillidae</taxon>
        <taxon>Anguilla</taxon>
    </lineage>
</organism>